<comment type="caution">
    <text evidence="1">The sequence shown here is derived from an EMBL/GenBank/DDBJ whole genome shotgun (WGS) entry which is preliminary data.</text>
</comment>
<evidence type="ECO:0000313" key="2">
    <source>
        <dbReference type="Proteomes" id="UP000692954"/>
    </source>
</evidence>
<dbReference type="EMBL" id="CAJJDN010000011">
    <property type="protein sequence ID" value="CAD8057857.1"/>
    <property type="molecule type" value="Genomic_DNA"/>
</dbReference>
<dbReference type="OrthoDB" id="313025at2759"/>
<gene>
    <name evidence="1" type="ORF">PSON_ATCC_30995.1.T0110427</name>
</gene>
<accession>A0A8S1KSG8</accession>
<keyword evidence="2" id="KW-1185">Reference proteome</keyword>
<organism evidence="1 2">
    <name type="scientific">Paramecium sonneborni</name>
    <dbReference type="NCBI Taxonomy" id="65129"/>
    <lineage>
        <taxon>Eukaryota</taxon>
        <taxon>Sar</taxon>
        <taxon>Alveolata</taxon>
        <taxon>Ciliophora</taxon>
        <taxon>Intramacronucleata</taxon>
        <taxon>Oligohymenophorea</taxon>
        <taxon>Peniculida</taxon>
        <taxon>Parameciidae</taxon>
        <taxon>Paramecium</taxon>
    </lineage>
</organism>
<reference evidence="1" key="1">
    <citation type="submission" date="2021-01" db="EMBL/GenBank/DDBJ databases">
        <authorList>
            <consortium name="Genoscope - CEA"/>
            <person name="William W."/>
        </authorList>
    </citation>
    <scope>NUCLEOTIDE SEQUENCE</scope>
</reference>
<dbReference type="AlphaFoldDB" id="A0A8S1KSG8"/>
<sequence>MNALNEKFMRIQIFDNQDQYDKFWKYVNKFENYEEKISKKDSKYYALIQFNFHNCVPLNILIDAIENKYIEVQKTLIKQISIEILQHFQKFKREPIIHGNIQTKNIIIELHENQFFDQAKNNIEIKNIYFTNYVFKQNENDEQNIKKAFFQLWKLISKDASDQDFLNQQQLDMMSIQDILQNIQQMYVQDGQKQNPMRKIGNFIKQLVVETGQIKILQSKLKIEYPSLEENLEQKIQEFTNKTSEEFQQNQGKQIQLTNKIDGENQSECFNKLDCDKIQQTPNHIESSVFQKDQSEEEINRKMLEKEQQKIIKKEQQCFLEQLKIISLHNFIENVISQIFKNDEDKKGAEQKNQDVIKFIFDKCYLNIKQTFNILLDHFGGIQNTFNQKQKEINDKHYENFKFQIDLPIKEIVKVHFDQFLSITQKYIFSVGSAFSGQIEQQHQFIQKQLEDAYDAWITLKILELISDLI</sequence>
<evidence type="ECO:0000313" key="1">
    <source>
        <dbReference type="EMBL" id="CAD8057857.1"/>
    </source>
</evidence>
<protein>
    <submittedName>
        <fullName evidence="1">Uncharacterized protein</fullName>
    </submittedName>
</protein>
<name>A0A8S1KSG8_9CILI</name>
<proteinExistence type="predicted"/>
<dbReference type="Proteomes" id="UP000692954">
    <property type="component" value="Unassembled WGS sequence"/>
</dbReference>